<dbReference type="Pfam" id="PF10541">
    <property type="entry name" value="KASH"/>
    <property type="match status" value="1"/>
</dbReference>
<proteinExistence type="inferred from homology"/>
<dbReference type="Ensembl" id="ENSOKIT00005106641.1">
    <property type="protein sequence ID" value="ENSOKIP00005099499.1"/>
    <property type="gene ID" value="ENSOKIG00005031763.1"/>
</dbReference>
<dbReference type="PANTHER" id="PTHR14514:SF3">
    <property type="entry name" value="NESPRIN-1"/>
    <property type="match status" value="1"/>
</dbReference>
<dbReference type="FunFam" id="1.20.58.60:FF:000233">
    <property type="entry name" value="nesprin-1 isoform X9"/>
    <property type="match status" value="1"/>
</dbReference>
<accession>A0A8C7KAN3</accession>
<evidence type="ECO:0000256" key="12">
    <source>
        <dbReference type="ARBA" id="ARBA00023212"/>
    </source>
</evidence>
<dbReference type="InterPro" id="IPR001715">
    <property type="entry name" value="CH_dom"/>
</dbReference>
<feature type="domain" description="Calponin-homology (CH)" evidence="19">
    <location>
        <begin position="41"/>
        <end position="148"/>
    </location>
</feature>
<feature type="coiled-coil region" evidence="16">
    <location>
        <begin position="3419"/>
        <end position="3482"/>
    </location>
</feature>
<dbReference type="InterPro" id="IPR056887">
    <property type="entry name" value="SYNE1/2_dom"/>
</dbReference>
<keyword evidence="22" id="KW-1185">Reference proteome</keyword>
<evidence type="ECO:0000256" key="7">
    <source>
        <dbReference type="ARBA" id="ARBA00022737"/>
    </source>
</evidence>
<dbReference type="FunFam" id="1.10.418.10:FF:000033">
    <property type="entry name" value="nesprin-1 isoform X1"/>
    <property type="match status" value="1"/>
</dbReference>
<feature type="transmembrane region" description="Helical" evidence="18">
    <location>
        <begin position="7768"/>
        <end position="7792"/>
    </location>
</feature>
<dbReference type="PROSITE" id="PS50021">
    <property type="entry name" value="CH"/>
    <property type="match status" value="2"/>
</dbReference>
<dbReference type="Pfam" id="PF25035">
    <property type="entry name" value="SYNE1"/>
    <property type="match status" value="1"/>
</dbReference>
<feature type="region of interest" description="Disordered" evidence="17">
    <location>
        <begin position="5017"/>
        <end position="5047"/>
    </location>
</feature>
<dbReference type="SUPFAM" id="SSF47576">
    <property type="entry name" value="Calponin-homology domain, CH-domain"/>
    <property type="match status" value="1"/>
</dbReference>
<dbReference type="SMART" id="SM00150">
    <property type="entry name" value="SPEC"/>
    <property type="match status" value="37"/>
</dbReference>
<dbReference type="Pfam" id="PF00435">
    <property type="entry name" value="Spectrin"/>
    <property type="match status" value="10"/>
</dbReference>
<evidence type="ECO:0000313" key="21">
    <source>
        <dbReference type="Ensembl" id="ENSOKIP00005099499.1"/>
    </source>
</evidence>
<dbReference type="FunFam" id="1.20.58.60:FF:000073">
    <property type="entry name" value="Nesprin-1 isoform 1"/>
    <property type="match status" value="1"/>
</dbReference>
<dbReference type="FunFam" id="1.20.58.60:FF:000137">
    <property type="entry name" value="nesprin-1 isoform X2"/>
    <property type="match status" value="1"/>
</dbReference>
<dbReference type="GO" id="GO:0005640">
    <property type="term" value="C:nuclear outer membrane"/>
    <property type="evidence" value="ECO:0007669"/>
    <property type="project" value="UniProtKB-SubCell"/>
</dbReference>
<dbReference type="PROSITE" id="PS00019">
    <property type="entry name" value="ACTININ_1"/>
    <property type="match status" value="1"/>
</dbReference>
<feature type="coiled-coil region" evidence="16">
    <location>
        <begin position="413"/>
        <end position="440"/>
    </location>
</feature>
<feature type="domain" description="Calponin-homology (CH)" evidence="19">
    <location>
        <begin position="194"/>
        <end position="298"/>
    </location>
</feature>
<evidence type="ECO:0000256" key="14">
    <source>
        <dbReference type="ARBA" id="ARBA00046312"/>
    </source>
</evidence>
<feature type="coiled-coil region" evidence="16">
    <location>
        <begin position="6157"/>
        <end position="6184"/>
    </location>
</feature>
<dbReference type="FunFam" id="1.20.58.60:FF:000480">
    <property type="entry name" value="Spectrin repeat containing, nuclear envelope 1a"/>
    <property type="match status" value="1"/>
</dbReference>
<dbReference type="Gene3D" id="1.20.58.60">
    <property type="match status" value="27"/>
</dbReference>
<evidence type="ECO:0000256" key="9">
    <source>
        <dbReference type="ARBA" id="ARBA00023054"/>
    </source>
</evidence>
<evidence type="ECO:0000256" key="16">
    <source>
        <dbReference type="SAM" id="Coils"/>
    </source>
</evidence>
<name>A0A8C7KAN3_ONCKI</name>
<gene>
    <name evidence="21" type="primary">LOC109904603</name>
    <name evidence="21" type="synonym">SYNE1</name>
</gene>
<feature type="coiled-coil region" evidence="16">
    <location>
        <begin position="2250"/>
        <end position="2277"/>
    </location>
</feature>
<dbReference type="InterPro" id="IPR047291">
    <property type="entry name" value="CH_SYNE1_rpt2"/>
</dbReference>
<dbReference type="InterPro" id="IPR012315">
    <property type="entry name" value="KASH"/>
</dbReference>
<evidence type="ECO:0000256" key="5">
    <source>
        <dbReference type="ARBA" id="ARBA00022553"/>
    </source>
</evidence>
<keyword evidence="11" id="KW-0009">Actin-binding</keyword>
<evidence type="ECO:0000256" key="11">
    <source>
        <dbReference type="ARBA" id="ARBA00023203"/>
    </source>
</evidence>
<feature type="coiled-coil region" evidence="16">
    <location>
        <begin position="5364"/>
        <end position="5391"/>
    </location>
</feature>
<evidence type="ECO:0000259" key="19">
    <source>
        <dbReference type="PROSITE" id="PS50021"/>
    </source>
</evidence>
<dbReference type="FunFam" id="1.20.58.60:FF:000231">
    <property type="entry name" value="Spectrin repeat containing, nuclear envelope 1a"/>
    <property type="match status" value="1"/>
</dbReference>
<dbReference type="Proteomes" id="UP000694557">
    <property type="component" value="Unassembled WGS sequence"/>
</dbReference>
<keyword evidence="4" id="KW-0963">Cytoplasm</keyword>
<evidence type="ECO:0000256" key="1">
    <source>
        <dbReference type="ARBA" id="ARBA00004204"/>
    </source>
</evidence>
<dbReference type="FunFam" id="1.20.58.60:FF:000126">
    <property type="entry name" value="Spectrin repeat containing, nuclear envelope 1a"/>
    <property type="match status" value="1"/>
</dbReference>
<reference evidence="21" key="1">
    <citation type="submission" date="2025-08" db="UniProtKB">
        <authorList>
            <consortium name="Ensembl"/>
        </authorList>
    </citation>
    <scope>IDENTIFICATION</scope>
</reference>
<dbReference type="GO" id="GO:0005856">
    <property type="term" value="C:cytoskeleton"/>
    <property type="evidence" value="ECO:0007669"/>
    <property type="project" value="UniProtKB-SubCell"/>
</dbReference>
<evidence type="ECO:0000256" key="13">
    <source>
        <dbReference type="ARBA" id="ARBA00023242"/>
    </source>
</evidence>
<keyword evidence="13" id="KW-0539">Nucleus</keyword>
<dbReference type="GO" id="GO:0003779">
    <property type="term" value="F:actin binding"/>
    <property type="evidence" value="ECO:0007669"/>
    <property type="project" value="UniProtKB-KW"/>
</dbReference>
<protein>
    <submittedName>
        <fullName evidence="21">Spectrin repeat containing, nuclear envelope 1b</fullName>
    </submittedName>
</protein>
<feature type="coiled-coil region" evidence="16">
    <location>
        <begin position="5626"/>
        <end position="5653"/>
    </location>
</feature>
<evidence type="ECO:0000256" key="17">
    <source>
        <dbReference type="SAM" id="MobiDB-lite"/>
    </source>
</evidence>
<keyword evidence="7" id="KW-0677">Repeat</keyword>
<dbReference type="FunFam" id="1.10.418.10:FF:000037">
    <property type="entry name" value="nesprin-1 isoform X1"/>
    <property type="match status" value="1"/>
</dbReference>
<keyword evidence="8 18" id="KW-1133">Transmembrane helix</keyword>
<dbReference type="SMART" id="SM00033">
    <property type="entry name" value="CH"/>
    <property type="match status" value="2"/>
</dbReference>
<dbReference type="SMART" id="SM01249">
    <property type="entry name" value="KASH"/>
    <property type="match status" value="1"/>
</dbReference>
<dbReference type="FunFam" id="1.20.58.60:FF:000190">
    <property type="entry name" value="Nesprin-1 isoform 1"/>
    <property type="match status" value="1"/>
</dbReference>
<feature type="coiled-coil region" evidence="16">
    <location>
        <begin position="4401"/>
        <end position="4428"/>
    </location>
</feature>
<dbReference type="InterPro" id="IPR057932">
    <property type="entry name" value="Spectrin_SYNE1_3"/>
</dbReference>
<comment type="similarity">
    <text evidence="3">Belongs to the nesprin family.</text>
</comment>
<evidence type="ECO:0000256" key="8">
    <source>
        <dbReference type="ARBA" id="ARBA00022989"/>
    </source>
</evidence>
<dbReference type="Gene3D" id="1.10.418.10">
    <property type="entry name" value="Calponin-like domain"/>
    <property type="match status" value="2"/>
</dbReference>
<dbReference type="Pfam" id="PF25034">
    <property type="entry name" value="Spectrin_SYNE1"/>
    <property type="match status" value="1"/>
</dbReference>
<feature type="topological domain" description="Perinuclear space" evidence="15">
    <location>
        <begin position="7792"/>
        <end position="7822"/>
    </location>
</feature>
<dbReference type="CDD" id="cd21241">
    <property type="entry name" value="CH_SYNE1_rpt1"/>
    <property type="match status" value="1"/>
</dbReference>
<dbReference type="PROSITE" id="PS00020">
    <property type="entry name" value="ACTININ_2"/>
    <property type="match status" value="1"/>
</dbReference>
<dbReference type="GO" id="GO:0030017">
    <property type="term" value="C:sarcomere"/>
    <property type="evidence" value="ECO:0007669"/>
    <property type="project" value="UniProtKB-SubCell"/>
</dbReference>
<dbReference type="FunFam" id="1.20.58.60:FF:000112">
    <property type="entry name" value="nesprin-1 isoform X4"/>
    <property type="match status" value="1"/>
</dbReference>
<keyword evidence="5" id="KW-0597">Phosphoprotein</keyword>
<dbReference type="InterPro" id="IPR047290">
    <property type="entry name" value="CH_SYNE1_rpt1"/>
</dbReference>
<dbReference type="FunFam" id="1.20.58.60:FF:000119">
    <property type="entry name" value="nesprin-1 isoform X2"/>
    <property type="match status" value="1"/>
</dbReference>
<evidence type="ECO:0000256" key="6">
    <source>
        <dbReference type="ARBA" id="ARBA00022692"/>
    </source>
</evidence>
<keyword evidence="6 15" id="KW-0812">Transmembrane</keyword>
<feature type="coiled-coil region" evidence="16">
    <location>
        <begin position="2494"/>
        <end position="2524"/>
    </location>
</feature>
<dbReference type="CDD" id="cd21243">
    <property type="entry name" value="CH_SYNE1_rpt2"/>
    <property type="match status" value="1"/>
</dbReference>
<evidence type="ECO:0000256" key="4">
    <source>
        <dbReference type="ARBA" id="ARBA00022490"/>
    </source>
</evidence>
<keyword evidence="9 16" id="KW-0175">Coiled coil</keyword>
<evidence type="ECO:0000259" key="20">
    <source>
        <dbReference type="PROSITE" id="PS51049"/>
    </source>
</evidence>
<dbReference type="PANTHER" id="PTHR14514">
    <property type="entry name" value="PKA ANCHORING PROTEIN"/>
    <property type="match status" value="1"/>
</dbReference>
<dbReference type="PROSITE" id="PS51049">
    <property type="entry name" value="KASH"/>
    <property type="match status" value="1"/>
</dbReference>
<dbReference type="Pfam" id="PF00307">
    <property type="entry name" value="CH"/>
    <property type="match status" value="2"/>
</dbReference>
<evidence type="ECO:0000256" key="18">
    <source>
        <dbReference type="SAM" id="Phobius"/>
    </source>
</evidence>
<dbReference type="SUPFAM" id="SSF46966">
    <property type="entry name" value="Spectrin repeat"/>
    <property type="match status" value="33"/>
</dbReference>
<organism evidence="21 22">
    <name type="scientific">Oncorhynchus kisutch</name>
    <name type="common">Coho salmon</name>
    <name type="synonym">Salmo kisutch</name>
    <dbReference type="NCBI Taxonomy" id="8019"/>
    <lineage>
        <taxon>Eukaryota</taxon>
        <taxon>Metazoa</taxon>
        <taxon>Chordata</taxon>
        <taxon>Craniata</taxon>
        <taxon>Vertebrata</taxon>
        <taxon>Euteleostomi</taxon>
        <taxon>Actinopterygii</taxon>
        <taxon>Neopterygii</taxon>
        <taxon>Teleostei</taxon>
        <taxon>Protacanthopterygii</taxon>
        <taxon>Salmoniformes</taxon>
        <taxon>Salmonidae</taxon>
        <taxon>Salmoninae</taxon>
        <taxon>Oncorhynchus</taxon>
    </lineage>
</organism>
<keyword evidence="10 15" id="KW-0472">Membrane</keyword>
<dbReference type="Pfam" id="PF25803">
    <property type="entry name" value="Spectrin_SYNE1_2"/>
    <property type="match status" value="1"/>
</dbReference>
<dbReference type="InterPro" id="IPR036872">
    <property type="entry name" value="CH_dom_sf"/>
</dbReference>
<feature type="coiled-coil region" evidence="16">
    <location>
        <begin position="4074"/>
        <end position="4101"/>
    </location>
</feature>
<feature type="coiled-coil region" evidence="16">
    <location>
        <begin position="4944"/>
        <end position="4971"/>
    </location>
</feature>
<evidence type="ECO:0000256" key="15">
    <source>
        <dbReference type="PROSITE-ProRule" id="PRU00385"/>
    </source>
</evidence>
<feature type="coiled-coil region" evidence="16">
    <location>
        <begin position="593"/>
        <end position="620"/>
    </location>
</feature>
<evidence type="ECO:0000256" key="2">
    <source>
        <dbReference type="ARBA" id="ARBA00004245"/>
    </source>
</evidence>
<evidence type="ECO:0000313" key="22">
    <source>
        <dbReference type="Proteomes" id="UP000694557"/>
    </source>
</evidence>
<feature type="coiled-coil region" evidence="16">
    <location>
        <begin position="1577"/>
        <end position="1611"/>
    </location>
</feature>
<sequence>MLCDIMTMFYEIVTMFCDIVTMFCDIMTMFCSTFITDEQEAVQKRTFTKWINSHLTKRKPPLEVTDLFEDIKDGVKLLALLEVLSGQRLPCEQGRQLKRIHWVSNIGTALRFLEGRKIKLVNIHATDIADGRPSIVLGLIWTVILYFQIEELTSNLLALEALSSSTSSVDSMASSSETGSPALKREVAPKKFQGNAKKALLRWVQSTAAKYGIEVKDFGASWRSGVAFHSVVHAIRPDLVDMEVVRRRSNRENLEEAFSLAENELGIPRLLDPEDVDVDKPDEKSIMTYVAQFLKHYPNPHHSETDGQGEEREERKVLRELKVWLEQLERDVLQVQGAEGNITDKYQGFKSFRVQYEIKMKQTEPLLQPVHKDGKLSVDQALVKQALRISLLHRAEIAQREEIPIQQAHEETANVIQRKLEQHKEILKNLESHKQTFQQIHRERSVNGVPVPPEHLQDMAERFNYVSTSSYAHLIKLEFWEIKYRLMAFLILAESKLKSWIIKYGRRDSVELLLQSYITFIEGHMFFEQYETTFKALRQSADVYVKSDGSSEGVGKFLSDASAQWRNLSVEVRSVRSMLEEVISNWEKYSSTVAGLQAWLEDAEQMLNQSENDKRDFFRNLPHWIQQHLDMNDAGNFLIETCDETVSRDLKQQLLILNGRWRELFVKVKHSAPDGITPMTSYPLSSSHQIKERSLPLLRDAQSLLPALEEMEKNITGFYQALEKAITQCLFTLHCLLFLQELVTFTQSCKKCLTVIENNHQSVQRTLDSSKTLQHLDMALLQKRVADLQASSQAMINESTEWKNHVEVNSSLMKRFDESRGELEKVLKVAQAFLNERGNPEDLLKRHTEFFGQLEQQVLDAFLKTCDELTDTVPREEQQSLQETVRKLHKHWKDVQTEAPYHLLHLKVEVERSKLMVSMQECQSELTRENRHLVGMGSERLIKEHRDFFREKGPQSLCEKKLQLIEELCQKLPDSNPAHQTLDSSKKAYSELWEEIDSTHHNLMQHPDKWEDWLQYIQHGFEAITDLGKLDNLCHSPLSPLQELRNDAELQEGNLGWLKSRLAVLIEICSETDAQSQAGAINKLSTNFKGLLSYLTEVRKDWDCTLLPLSAGARRLRDREQAERAVAALQTSYDQSLGQAKEKQNTLEKVLSLWQKYEKDRSSFVSCLERCESTSKPESHCLPADKTKLESELQDLITFCKGGKYFFMALIVCDFPVICILYRIKELQSQLFQVEQFDQSLLKFSQWSENLFSTLHSTSLVNITDLQPAVAQVKETLAALQKQSGVRESLELQAEGLCASCEPQDAQLLQGRQVNSLQPYLEVQQLAELRLDCLGKLEAFLEVRKRSYNSGVDGSGSRTSCRVLADGLSGELDTVRNLLGTKQSEAEALGALWSSFRQRKEQLLKNVEDIKEKLGFWLRFFNQLEDELQSQEHEEQWLRDKGQQLAQRDAELAGEVLREISLLETTWEDTKRLITDSPFTFQVSERIENNIEHLSQSLALSDDVQQISEEIEGWTNSSMMELSESLNNLIGSQRMETRLSALQVGYMDRVNSSSVGLPHTTSAGANQYSVCLFQVLEADLRKKLSQVQKLYEQAKGNLRDFSSQRKQLEDYITQMSDWLKSIEQSLMSSPIGSDLEDICRNQQGSIDSTRESLNTLCRKYPSEELAGLGSALTDLIKGYESVNQLSSRTLASLQHGLQKHFNELVREFHSWLSGQREVVKECSDQSGDTSIVERKLQKLKGALERVEDGEVRLTQVCEEGEKLLLHLPKASADQVQQHISSIQHDWDCYVEQCRLNQQALEDSTAQLNGRTLEAQELRQWLEHMEQRVTSELPEEKHRGLEKATLEGVEEYHQEVLKERDSFERLCQESQVLNEGGRGDGGETRAAVGLQSQHQALLRRVRERLRCCQVNLQEQEAFKETLQSTWSWLNGMKERLGTLNSTLGNKVTLEKRLGLVQDILLMKGEGEVKLNMAVGKGEQVLKHHSVEGQEAISSQLQNLKDAWASMLMTSMSCHSRLEWTVAQWSNHQDSKGQLQQWMESVEQEVGLALDQQPGLKEKAYLLERLRALQADVEAHAAPLARLTETAAELHEKTGDQAFGPEQRMELNAHFADITAVVKGKVQAMENRVTEHEHYLEAVRDFNDWLASAKEELQRWSDLSGDSTSVNRKLAKVQELIDSRQRGRERLSRVQHCGAATRDHTGSAGFEAVEREEAALLSAWEQWERGALQNRAGLETALSQLASSEQEFNCLAAQLEVDLQEFSSQLQEWRHRLSHAEGKNSREEAVQGWQIAKDTLEGLVKMEPMSDSLKFQLNGLCRFSKDLGTQSERVSSHIKEYNRLSLQASRECQNKEKLLEQQFRAAFREFQQWLVNAKINTAKCFDVPQNLSEASSSLQKIQEFLSDREQGHSKLNAVVLSGELVVSIAAKDRVDAVRAKMSSAREDWKTLMSNLHQRETALQNLQSQMKDFEASVEPLQEWLNGTEVAVQESSTRLHDLTAKKQELHKLQSVLEELASQEVQLIRLREKAQLLWDGHAARKSFVHHVSQLSAQYLALTNLTKEKASRIDRIVNEHQLFSQGLKELQNWVADTSHMLQTYRTPTADKNVLDSRMIKLEALLTARQEKEIQLKMLVTRGESVQRNTSVEGVPVVCKNIQDLKDSWDTLLSASIQCKSQLEGALSQWTSYQEDVCQFVGWVERVEESLDPRDKQCSEMRDKTANLGKAKLLYEEVLSHSSLLDTITVKGANMAEHYVTQLELQDLQERYHTVKDNTKTAVGKAEELVQVHQEYERGLNVFEAWLEQEQEKLGCYTQLEGDVDTLEETLQKLQELQVQCTEGQALLNTLLDSRDQVVPWGVPQIEDRVLETLQQNWNLYQGKLGDTRTQLNSTLAKLRQMEQKFQGLDSWLNSMESKGQLRSHRRSDRATKDAQLQLIKSWQEEVLVYQEEVEGLSVLAQQVIDETHISSRVSTRATQLTSRYHALLLHLLESIKQLQVEVCCIEEAQNVFRTFSDWLSSAKNNFSTMAISISVVDRLTMERKMKTLEALQGDMEQGHSFLKTMREKTERAVAFLEEPEAEQLREEVDAHRSQLEGLMAGLRTEHSSLEKCISLSKDFLDKYKAQAQWLAETKALLSSPIELKAELYQKKAQLAKYKTIQQTVQSHESAVRSVVEKGEVLLDMVCDPTIRDNMNRLQTDYQELCTASQVQSLVEWVKEHECYNSELQEVEKGLLQMSSRLVTSDSMQTCSMETATQQLARHKAIMEEIASFEERLTSLKEKGDDLVSSCTTDQMQAKTSQQVKAHHQGTRDSYSAICSSAQCVYQSLDRELQKHVSHQDTLQQCQTWLSTVNEELLLHCQPPFGMQEALKQVKHYRALQEQASTYLDLVSSVCDLSDDAVRATTAEVQQVKHTMEERMLSSQELCEGWREIKEQKQELSDQFQDMEQQLLSLSRRPAELETKIALNMLTQAKEFSQQLQNKQATLSRMTESVSRLTAGQDSPEHGEIGRLSHAWLGLFHQANRLKGQRQEDLQRIQEYHNCITAMEALFEQMSKEWDNLARTDAESSSEHLEALKKLAVALGDQKGTLEDLKDQRQKVTHHLNLDDKELVKEQISHFEQRWVQLQSLINRKIQDSVLTLEDMAKVEARLREAREWAEEQQPGLSEAMKMSPPPELAQSFLFDHLSICSELEAKQLLLAQAMSDADRLLAHLGLNECQRLQQLISDTQAEVESLSVKVVQRRKHLSKAFTERTQFLQAVNQSITWVQQNEKKAQAEEYIALLPDDLAKQVKACRNIQSSLKAYQSELTSLWSQGRDLMKDATQDEKVEMLTKLQELQNIFEKALQKCVQRLQELDNVLVSRKYFKADLEKTCQWLKQADIVTFPEINLMNGDLELNVQLLKYRQIVEQAMEYENLLLIVQRTGQEILPTLNEVDHCYLDEKLNALPQKYNSILALAKEKQEKIEQAILARKEYASFIDVTHKALKELEEQFHNLGLQPVGLQTEEVVNLLSDYKALQVDLGNLGLAVSELNQKKEGFRSTGQPWRPEELTQLVSLYNGLKRLIEQRVEHLDDTLESFEDHKAMAMQVDSELKATKEELVKVNAETQSAEERLKNYHALAGSLQSASSHLSRLMEQMDNLAPQLDKAAHDASREQVVLWQEELQSLQSAVGELIVECENRFVQSKDFETEVKRTLDWLQHIRDELGCAVVVVDVRVEKVQEEIRKQQIMQDEVQSRLRIVEALSSREKQKYTSANELVPAHVDLSLEEMAKLQADVQQAMSSKQVRKYHTEARQMVIELMNEAEQKLTEFSTAKAATFLEAEEKLRSHRVKEDHGKIKSVFYFDFEASKATISRSMTTVWQRWTRLRSVARGQERVLEDTAQEWGTFREKVLSMVEDLQSRIIDCVVEKASKATLQSVLDQHELLIQDVERELSSLTLLRQYALSLLHDVEVPSPSPTSGQDELPSLKEIRAVQDHLESLLQQAQTKGTQAGVELRDREGVEKNLSVVKAWIQETRELLPNPTSDIDALLQELEVVHGDVIGYRQHVDKIAEQQQSKYLDLYTILPSEISMQLAEVSLALGAIQDQVLSKEKEIQKTRDIKEDISSRIHDVSEKMKAISTSLNDKASDVHHAKDETKCLCDDLESCHRTLSELDAAVQEFDRWNPILAKQLSDAIVKLGDIHHHTARLAECRSIWLKKAGTHLEEYNEMLDFIVRWSEKAKGLVRANIIWNSSSHLQEQIRMDESVLRESRELHGDLQAMGEKVDLLSEVLQTENMSQQVCELSRHTEELQQTIRTRLQSLQDAAKSMEPLEYEVKTLQVALEQVQATLTSPDLSRQSLKEQLAQRQRLLSEMEGFKLQVQAVQLCQSALRVPEEVMPDLAICHTALGLQQEASQLQHVVIQQCNILQEAVVQYEQYEQEAKHFQGLIEDAHRVIQDRPIPTSTIQELQAQILHHEELAQKIKGYQEEIASLNSKCQMLTVKAKHDTMLLTVSDTERVGLTVEDLDGDIDKPSVVMMTAGRCHTLLSPVTEESGEEGTSSEISSPVCRSPSPSTHTQVSHTELTLLTCVVFFQMGRDTLPRAPVQELNDPMFESEANLDDLQRSWETLENVISEKQRSLYEALEKKQCNQGSLQSISSKMEAIESKLNKPLEADRSTDSHMEAHQAVVEEVQRLQEEIDKLQTSFSDELGSDAVDDTAHQLAMQSTLTVLSERMATIQMKASGERQLLEERVSDRLEEQTLRHYLNQADQMDQWLHSTREALRPSAEEEQLIDGQNMLQEIEQKVVALSELTMRSESLLLEGRQETRMDMREDTEQLARKLRTLKGSLLELQRMLQDKHNNIQDQEESESDSTLSQGPIVQDCLVQAHTTLSQHHQDSLQRQRELEEQLAEQKKLLQSVASRGEEILINMTEPCSPEILLERETRAAQYQMRQRWDSLRKELSTKLQLLQKTLEQDHKQQVLTSPSINAYSQWATLVERLFWFQPDLTGASEGKVIPMEQHLYQAVSATSSWLDDVENTLFSGPTLLTENAETQLQNQEVTGVVSHSRGLLGQPTGLCAEDQVLLEDTLDCLTERLQTLDSALERRCEHMRTRMQELTAYQTESQLVLADLTDTKCQILQTLAGATDRPGSTQLEVIAEAEEGLREFEQRITQLKTRGTELQAEQMSTNEMLKLQDAYEELVMTVGSRRSSLNHNMALKGQYERALQDLADLVDTAQDKMAGDQRVIASSVEEVQILLDKHKEFFQSLESHMILTESFFRKISGLVVPREKQALEEILTLAQGVLKQAHRRGVALEYILETWSHLVPDFQALCMQLEAVEGSIPTVGLVEETEESLTERSLLYQSLKGRLMEHQHKLSQVLEEGKRLQLSVCCPGLDTKLTVLGEHWLSNTTKVNKELQRLEAILKHWTRYQKESSELIGWLQSALERLDFWNNQAVVVPQEMETRRDHLSTFLDFCKEVESRSSLKNSVLTEGNQLLRLKRVGTAALRSDLARIDSEWTQLLTLIPGVQEKLHQLQMEKLASRHAISELVNWISLMENVIGEDEENLKGAVGSTVIQDYLQKYKGFRVDVHCKQLTVYFVNQSVLQISDQDVESRRSDQTDFAEKLGVMNRRWQLLQGLITERVQFLETLLEAWLNYENNIQGLKTWLLTQEGRLKRKPRIEDLTSVQNALNDCQEMEEKVKEKEGEVERVEEQACALIQNKTDEACAVVMETLQAVNHTWANLDHLIGQLKISLVSVLDQWSLYKLSSEEMNGYLMEGRYSVSRFRLLTGSLEAVQLQVESLQSLQEELEKQEGSLRKFGSVTHQLLNECHPSVSDSLNNTLKDVNARWSSLLEEISERLKRSKALLQLWQHYKELYGKSSSSVQLQEVQADRLLETACTKDITDEEVSTWIQDCSVIQELGDQLKQQVDTSTASAVQSDHLSLTQRLATVEQALSRQLTTLQDYETFSEQLGSLGRWMVEGEEALKIQDPNSSSDLSIIQDRMEELKRQILRFSSMAHDLERLNELGYRLPLNDIEIKRMQNLNRSWSAANAQTTERFSKLQSFLLQQQTFLEKCETWMEFLVQTEKKLAVEISGNYQSLMEQQRAHKLFQAEMFSRQQILHSIISDGQRMLAQGQVDDRDEFNRKLLLLSNQWQGVVRRAQQRQGIIDSLIRQWQRYRDMSEKLRKWLVEISHPAEALLAGAPIPLQQARSMLDAVQLKEKVLQRQQGSYILTVEAGKQLLLSADSRAEVSLQGELTDIQERWRHATICLEEQRRELDKLDKDWETCERGIEGSLEKLRKLKRQFSQSLPDHHEDLQAEQMRCKDLEKTFDGWTEDLAHLTVLRESLSSYISAEDLSVLQERMELLHRQWEEICHQLSLRQQQVGEKLSEWAVFKEKNRELCDWLTQMESKVSQNGDVRIEEMIEKLRKDYYEEIAVAQENKQQLYQLGERLAKASHENKASEIEHKLSMVGERWQHLLDLIGARLKKLRETLVAVQQLDKNMISLRSWLTHIETELSRPILYDTCDSQEIQRKLDLQQELQRDIEKHSTSVASALNLCEVLLHDCDVCATDTECDSIQQTTRNLDRRWRRICALSMERRLKIEETWRLWQKIIEDFMRFEEWLVTSEKTAALPNSSGVLYTVAKEELKKFEAFQCQSHESLTQLETINKQYRRLARENRTDSSCRLGEMSHDGNQRWDNLQKRVASILRRLKHFVSQREEFEKARDSVVVWLTEMDLQLTNIEHFSECDIRAKIKQLRAFQQEISVTTGKVEHIFHQGEVLLQKSEPLDAVVIEKELEELRRYYQEVFGRVERYYKKLIQLPLTGEEYDVSFSDKEIELDEPGDLSSILWSERLGDCLSSPLPSLTAPLCTGAERSGMGTPASMDSIPLEWDHDYDLRKRLESASGALGLASEHEEHGEEGSYQGSASMRLLGECRSSIDTVKRVGYELKGEGEKASGLADPIDDDSQTTGVIQRWELLQAQALSKEMRLKQNLQQWQQFNSDLNAVWAWLEQAGEELEQQRRLDLSTDIQTIELRIKKLKELQKAVDKRKATVLSINLCSAEFVQSATEESQDLKARLKEMNNRWDRLGTSLGEWRAALQKALMQCHDFHEMSHGLLLWLENIDRRRNEIVPIDPIQDSNTLHEHHKTLLKIRCELLDTQRKVLSLQDMSLQLLVNSEGSDCLEAKEKVHVIGNRLKLLFKEVTRDLKELEKILDTNSSQQDLSMWSSADELDSTSGSISPVSGRSTPSRLCLLLCCCVLSVSYPIRYPVAGSASSPSEAEGKSSSSRFLYRVLRVAVPLQLLFLLLLVVMVCLVPVCEGDFDCSQSNNFARSFHPMLQYTNGPPPV</sequence>
<dbReference type="InterPro" id="IPR002017">
    <property type="entry name" value="Spectrin_repeat"/>
</dbReference>
<dbReference type="CDD" id="cd00176">
    <property type="entry name" value="SPEC"/>
    <property type="match status" value="8"/>
</dbReference>
<comment type="subcellular location">
    <subcellularLocation>
        <location evidence="2">Cytoplasm</location>
        <location evidence="2">Cytoskeleton</location>
    </subcellularLocation>
    <subcellularLocation>
        <location evidence="1">Cytoplasm</location>
        <location evidence="1">Myofibril</location>
        <location evidence="1">Sarcomere</location>
    </subcellularLocation>
    <subcellularLocation>
        <location evidence="14">Nucleus outer membrane</location>
        <topology evidence="14">Single-pass type IV membrane protein</topology>
    </subcellularLocation>
</comment>
<feature type="coiled-coil region" evidence="16">
    <location>
        <begin position="3809"/>
        <end position="3836"/>
    </location>
</feature>
<dbReference type="InterPro" id="IPR001589">
    <property type="entry name" value="Actinin_actin-bd_CS"/>
</dbReference>
<dbReference type="GeneTree" id="ENSGT00940000154481"/>
<evidence type="ECO:0000256" key="10">
    <source>
        <dbReference type="ARBA" id="ARBA00023136"/>
    </source>
</evidence>
<evidence type="ECO:0000256" key="3">
    <source>
        <dbReference type="ARBA" id="ARBA00008619"/>
    </source>
</evidence>
<dbReference type="InterPro" id="IPR018159">
    <property type="entry name" value="Spectrin/alpha-actinin"/>
</dbReference>
<dbReference type="InterPro" id="IPR057057">
    <property type="entry name" value="Spectrin_SYNE1"/>
</dbReference>
<keyword evidence="12" id="KW-0206">Cytoskeleton</keyword>
<feature type="domain" description="KASH" evidence="20">
    <location>
        <begin position="7762"/>
        <end position="7822"/>
    </location>
</feature>
<feature type="topological domain" description="Cytoplasmic" evidence="15">
    <location>
        <begin position="1"/>
        <end position="7770"/>
    </location>
</feature>
<reference evidence="21" key="2">
    <citation type="submission" date="2025-09" db="UniProtKB">
        <authorList>
            <consortium name="Ensembl"/>
        </authorList>
    </citation>
    <scope>IDENTIFICATION</scope>
</reference>